<dbReference type="Proteomes" id="UP000789702">
    <property type="component" value="Unassembled WGS sequence"/>
</dbReference>
<name>A0ACA9L497_9GLOM</name>
<keyword evidence="2" id="KW-1185">Reference proteome</keyword>
<dbReference type="EMBL" id="CAJVPU010002733">
    <property type="protein sequence ID" value="CAG8506694.1"/>
    <property type="molecule type" value="Genomic_DNA"/>
</dbReference>
<gene>
    <name evidence="1" type="ORF">DHETER_LOCUS3261</name>
</gene>
<sequence>MSRQTDGKENALANYSQRVRTPVNALRDITNKTPQIKTVRHNKDGYNGTPAVSFTKQQKNSKSSLDRRFKIENDITKQQNLKGPIEDLIMKPSEEEADVPEIEYCPPPIKELSYEPLDEDLKFDWEPLRHLPSVTAYEFENIKYDELSFPKIDPNDYRSREVMDDYGK</sequence>
<comment type="caution">
    <text evidence="1">The sequence shown here is derived from an EMBL/GenBank/DDBJ whole genome shotgun (WGS) entry which is preliminary data.</text>
</comment>
<organism evidence="1 2">
    <name type="scientific">Dentiscutata heterogama</name>
    <dbReference type="NCBI Taxonomy" id="1316150"/>
    <lineage>
        <taxon>Eukaryota</taxon>
        <taxon>Fungi</taxon>
        <taxon>Fungi incertae sedis</taxon>
        <taxon>Mucoromycota</taxon>
        <taxon>Glomeromycotina</taxon>
        <taxon>Glomeromycetes</taxon>
        <taxon>Diversisporales</taxon>
        <taxon>Gigasporaceae</taxon>
        <taxon>Dentiscutata</taxon>
    </lineage>
</organism>
<accession>A0ACA9L497</accession>
<proteinExistence type="predicted"/>
<protein>
    <submittedName>
        <fullName evidence="1">4335_t:CDS:1</fullName>
    </submittedName>
</protein>
<evidence type="ECO:0000313" key="1">
    <source>
        <dbReference type="EMBL" id="CAG8506694.1"/>
    </source>
</evidence>
<reference evidence="1" key="1">
    <citation type="submission" date="2021-06" db="EMBL/GenBank/DDBJ databases">
        <authorList>
            <person name="Kallberg Y."/>
            <person name="Tangrot J."/>
            <person name="Rosling A."/>
        </authorList>
    </citation>
    <scope>NUCLEOTIDE SEQUENCE</scope>
    <source>
        <strain evidence="1">IL203A</strain>
    </source>
</reference>
<evidence type="ECO:0000313" key="2">
    <source>
        <dbReference type="Proteomes" id="UP000789702"/>
    </source>
</evidence>